<dbReference type="EMBL" id="CACRSN010000009">
    <property type="protein sequence ID" value="VYT12043.1"/>
    <property type="molecule type" value="Genomic_DNA"/>
</dbReference>
<gene>
    <name evidence="1" type="ORF">BBLFYP81_01713</name>
</gene>
<reference evidence="1" key="1">
    <citation type="submission" date="2019-11" db="EMBL/GenBank/DDBJ databases">
        <authorList>
            <person name="Feng L."/>
        </authorList>
    </citation>
    <scope>NUCLEOTIDE SEQUENCE</scope>
    <source>
        <strain evidence="1">BbreveLFYP81</strain>
    </source>
</reference>
<evidence type="ECO:0000313" key="1">
    <source>
        <dbReference type="EMBL" id="VYT12043.1"/>
    </source>
</evidence>
<proteinExistence type="predicted"/>
<protein>
    <submittedName>
        <fullName evidence="1">Uncharacterized protein</fullName>
    </submittedName>
</protein>
<sequence>MRAKTLDECSEAGFGDFILANPCLDRHPDLMWVIRRVYWRNAKLGHATAVKAAAKCARQYSQLDPALTSITVGEELNHVQA</sequence>
<name>A0A6N2U5Y7_BIFBR</name>
<dbReference type="AlphaFoldDB" id="A0A6N2U5Y7"/>
<accession>A0A6N2U5Y7</accession>
<dbReference type="RefSeq" id="WP_421727387.1">
    <property type="nucleotide sequence ID" value="NZ_CACRSN010000009.1"/>
</dbReference>
<organism evidence="1">
    <name type="scientific">Bifidobacterium breve</name>
    <dbReference type="NCBI Taxonomy" id="1685"/>
    <lineage>
        <taxon>Bacteria</taxon>
        <taxon>Bacillati</taxon>
        <taxon>Actinomycetota</taxon>
        <taxon>Actinomycetes</taxon>
        <taxon>Bifidobacteriales</taxon>
        <taxon>Bifidobacteriaceae</taxon>
        <taxon>Bifidobacterium</taxon>
    </lineage>
</organism>